<comment type="caution">
    <text evidence="5">The sequence shown here is derived from an EMBL/GenBank/DDBJ whole genome shotgun (WGS) entry which is preliminary data.</text>
</comment>
<dbReference type="GO" id="GO:0016746">
    <property type="term" value="F:acyltransferase activity"/>
    <property type="evidence" value="ECO:0007669"/>
    <property type="project" value="UniProtKB-KW"/>
</dbReference>
<evidence type="ECO:0000256" key="1">
    <source>
        <dbReference type="ARBA" id="ARBA00004370"/>
    </source>
</evidence>
<evidence type="ECO:0000259" key="4">
    <source>
        <dbReference type="Pfam" id="PF01757"/>
    </source>
</evidence>
<dbReference type="PANTHER" id="PTHR23028:SF131">
    <property type="entry name" value="BLR2367 PROTEIN"/>
    <property type="match status" value="1"/>
</dbReference>
<comment type="similarity">
    <text evidence="2">Belongs to the acyltransferase 3 family.</text>
</comment>
<accession>A0ABT0WHZ0</accession>
<evidence type="ECO:0000313" key="6">
    <source>
        <dbReference type="Proteomes" id="UP001523262"/>
    </source>
</evidence>
<dbReference type="InterPro" id="IPR002656">
    <property type="entry name" value="Acyl_transf_3_dom"/>
</dbReference>
<sequence length="155" mass="18091">MAKDKQKLLLVQSLRGIAALIVLIHHGAGIGKKYLNYEYLNNIFSAGWLGVDFFFVLSGFIIYYVHHKDIGQKQRLKQFYLKRFLRVYPIYWIMTIVLVTLFFLVPSWGIGYETKLNVIIKSILLLPQSHDPIVNVGWSLVYEVFFYAVFGSLFY</sequence>
<feature type="transmembrane region" description="Helical" evidence="3">
    <location>
        <begin position="43"/>
        <end position="66"/>
    </location>
</feature>
<dbReference type="PANTHER" id="PTHR23028">
    <property type="entry name" value="ACETYLTRANSFERASE"/>
    <property type="match status" value="1"/>
</dbReference>
<dbReference type="Proteomes" id="UP001523262">
    <property type="component" value="Unassembled WGS sequence"/>
</dbReference>
<feature type="transmembrane region" description="Helical" evidence="3">
    <location>
        <begin position="87"/>
        <end position="112"/>
    </location>
</feature>
<evidence type="ECO:0000256" key="2">
    <source>
        <dbReference type="ARBA" id="ARBA00007400"/>
    </source>
</evidence>
<organism evidence="5 6">
    <name type="scientific">Neobacillus pocheonensis</name>
    <dbReference type="NCBI Taxonomy" id="363869"/>
    <lineage>
        <taxon>Bacteria</taxon>
        <taxon>Bacillati</taxon>
        <taxon>Bacillota</taxon>
        <taxon>Bacilli</taxon>
        <taxon>Bacillales</taxon>
        <taxon>Bacillaceae</taxon>
        <taxon>Neobacillus</taxon>
    </lineage>
</organism>
<keyword evidence="3" id="KW-0812">Transmembrane</keyword>
<keyword evidence="5" id="KW-0808">Transferase</keyword>
<gene>
    <name evidence="5" type="ORF">NDK43_30620</name>
</gene>
<protein>
    <submittedName>
        <fullName evidence="5">Acyltransferase</fullName>
    </submittedName>
</protein>
<feature type="domain" description="Acyltransferase 3" evidence="4">
    <location>
        <begin position="14"/>
        <end position="150"/>
    </location>
</feature>
<dbReference type="EMBL" id="JAMQCR010000003">
    <property type="protein sequence ID" value="MCM2535843.1"/>
    <property type="molecule type" value="Genomic_DNA"/>
</dbReference>
<dbReference type="InterPro" id="IPR050879">
    <property type="entry name" value="Acyltransferase_3"/>
</dbReference>
<dbReference type="Pfam" id="PF01757">
    <property type="entry name" value="Acyl_transf_3"/>
    <property type="match status" value="1"/>
</dbReference>
<keyword evidence="3" id="KW-1133">Transmembrane helix</keyword>
<proteinExistence type="inferred from homology"/>
<name>A0ABT0WHZ0_9BACI</name>
<reference evidence="5 6" key="1">
    <citation type="submission" date="2022-06" db="EMBL/GenBank/DDBJ databases">
        <authorList>
            <person name="Jeon C.O."/>
        </authorList>
    </citation>
    <scope>NUCLEOTIDE SEQUENCE [LARGE SCALE GENOMIC DNA]</scope>
    <source>
        <strain evidence="5 6">KCTC 13943</strain>
    </source>
</reference>
<evidence type="ECO:0000256" key="3">
    <source>
        <dbReference type="SAM" id="Phobius"/>
    </source>
</evidence>
<feature type="transmembrane region" description="Helical" evidence="3">
    <location>
        <begin position="132"/>
        <end position="154"/>
    </location>
</feature>
<keyword evidence="5" id="KW-0012">Acyltransferase</keyword>
<keyword evidence="3" id="KW-0472">Membrane</keyword>
<evidence type="ECO:0000313" key="5">
    <source>
        <dbReference type="EMBL" id="MCM2535843.1"/>
    </source>
</evidence>
<keyword evidence="6" id="KW-1185">Reference proteome</keyword>
<comment type="subcellular location">
    <subcellularLocation>
        <location evidence="1">Membrane</location>
    </subcellularLocation>
</comment>